<comment type="caution">
    <text evidence="2">The sequence shown here is derived from an EMBL/GenBank/DDBJ whole genome shotgun (WGS) entry which is preliminary data.</text>
</comment>
<proteinExistence type="predicted"/>
<keyword evidence="1" id="KW-1133">Transmembrane helix</keyword>
<keyword evidence="1" id="KW-0812">Transmembrane</keyword>
<name>A0A5J5DRZ5_9PERO</name>
<protein>
    <submittedName>
        <fullName evidence="2">Uncharacterized protein</fullName>
    </submittedName>
</protein>
<organism evidence="2 3">
    <name type="scientific">Etheostoma spectabile</name>
    <name type="common">orangethroat darter</name>
    <dbReference type="NCBI Taxonomy" id="54343"/>
    <lineage>
        <taxon>Eukaryota</taxon>
        <taxon>Metazoa</taxon>
        <taxon>Chordata</taxon>
        <taxon>Craniata</taxon>
        <taxon>Vertebrata</taxon>
        <taxon>Euteleostomi</taxon>
        <taxon>Actinopterygii</taxon>
        <taxon>Neopterygii</taxon>
        <taxon>Teleostei</taxon>
        <taxon>Neoteleostei</taxon>
        <taxon>Acanthomorphata</taxon>
        <taxon>Eupercaria</taxon>
        <taxon>Perciformes</taxon>
        <taxon>Percoidei</taxon>
        <taxon>Percidae</taxon>
        <taxon>Etheostomatinae</taxon>
        <taxon>Etheostoma</taxon>
    </lineage>
</organism>
<keyword evidence="3" id="KW-1185">Reference proteome</keyword>
<dbReference type="AlphaFoldDB" id="A0A5J5DRZ5"/>
<sequence>MYKEKSLLILPCPNMVYIVQIHAVLLCYKFWP</sequence>
<accession>A0A5J5DRZ5</accession>
<feature type="transmembrane region" description="Helical" evidence="1">
    <location>
        <begin position="7"/>
        <end position="31"/>
    </location>
</feature>
<gene>
    <name evidence="2" type="ORF">FQN60_011435</name>
</gene>
<evidence type="ECO:0000313" key="2">
    <source>
        <dbReference type="EMBL" id="KAA8596144.1"/>
    </source>
</evidence>
<reference evidence="2 3" key="1">
    <citation type="submission" date="2019-08" db="EMBL/GenBank/DDBJ databases">
        <title>A chromosome-level genome assembly, high-density linkage maps, and genome scans reveal the genomic architecture of hybrid incompatibilities underlying speciation via character displacement in darters (Percidae: Etheostominae).</title>
        <authorList>
            <person name="Moran R.L."/>
            <person name="Catchen J.M."/>
            <person name="Fuller R.C."/>
        </authorList>
    </citation>
    <scope>NUCLEOTIDE SEQUENCE [LARGE SCALE GENOMIC DNA]</scope>
    <source>
        <strain evidence="2">EspeVRDwgs_2016</strain>
        <tissue evidence="2">Muscle</tissue>
    </source>
</reference>
<dbReference type="EMBL" id="VOFY01000001">
    <property type="protein sequence ID" value="KAA8596144.1"/>
    <property type="molecule type" value="Genomic_DNA"/>
</dbReference>
<evidence type="ECO:0000256" key="1">
    <source>
        <dbReference type="SAM" id="Phobius"/>
    </source>
</evidence>
<evidence type="ECO:0000313" key="3">
    <source>
        <dbReference type="Proteomes" id="UP000327493"/>
    </source>
</evidence>
<keyword evidence="1" id="KW-0472">Membrane</keyword>
<dbReference type="Proteomes" id="UP000327493">
    <property type="component" value="Chromosome 1"/>
</dbReference>